<dbReference type="SUPFAM" id="SSF51735">
    <property type="entry name" value="NAD(P)-binding Rossmann-fold domains"/>
    <property type="match status" value="1"/>
</dbReference>
<organism evidence="4 5">
    <name type="scientific">Eubacterium plexicaudatum ASF492</name>
    <dbReference type="NCBI Taxonomy" id="1235802"/>
    <lineage>
        <taxon>Bacteria</taxon>
        <taxon>Bacillati</taxon>
        <taxon>Bacillota</taxon>
        <taxon>Clostridia</taxon>
        <taxon>Eubacteriales</taxon>
        <taxon>Eubacteriaceae</taxon>
        <taxon>Eubacterium</taxon>
    </lineage>
</organism>
<dbReference type="EMBL" id="AQFT01000191">
    <property type="protein sequence ID" value="EMZ18075.1"/>
    <property type="molecule type" value="Genomic_DNA"/>
</dbReference>
<dbReference type="AlphaFoldDB" id="N1ZW62"/>
<dbReference type="Pfam" id="PF00106">
    <property type="entry name" value="adh_short"/>
    <property type="match status" value="1"/>
</dbReference>
<dbReference type="HOGENOM" id="CLU_010194_2_1_9"/>
<evidence type="ECO:0000256" key="3">
    <source>
        <dbReference type="RuleBase" id="RU000363"/>
    </source>
</evidence>
<dbReference type="CDD" id="cd05233">
    <property type="entry name" value="SDR_c"/>
    <property type="match status" value="1"/>
</dbReference>
<dbReference type="PATRIC" id="fig|1235802.3.peg.6167"/>
<evidence type="ECO:0000313" key="5">
    <source>
        <dbReference type="Proteomes" id="UP000012589"/>
    </source>
</evidence>
<dbReference type="PANTHER" id="PTHR43899">
    <property type="entry name" value="RH59310P"/>
    <property type="match status" value="1"/>
</dbReference>
<keyword evidence="5" id="KW-1185">Reference proteome</keyword>
<proteinExistence type="inferred from homology"/>
<dbReference type="InterPro" id="IPR002347">
    <property type="entry name" value="SDR_fam"/>
</dbReference>
<comment type="similarity">
    <text evidence="1 3">Belongs to the short-chain dehydrogenases/reductases (SDR) family.</text>
</comment>
<dbReference type="eggNOG" id="COG0300">
    <property type="taxonomic scope" value="Bacteria"/>
</dbReference>
<accession>N1ZW62</accession>
<keyword evidence="2" id="KW-0560">Oxidoreductase</keyword>
<protein>
    <recommendedName>
        <fullName evidence="6">Ketoacyl reductase</fullName>
    </recommendedName>
</protein>
<reference evidence="4 5" key="1">
    <citation type="journal article" date="2014" name="Genome Announc.">
        <title>Draft genome sequences of the altered schaedler flora, a defined bacterial community from gnotobiotic mice.</title>
        <authorList>
            <person name="Wannemuehler M.J."/>
            <person name="Overstreet A.M."/>
            <person name="Ward D.V."/>
            <person name="Phillips G.J."/>
        </authorList>
    </citation>
    <scope>NUCLEOTIDE SEQUENCE [LARGE SCALE GENOMIC DNA]</scope>
    <source>
        <strain evidence="4 5">ASF492</strain>
    </source>
</reference>
<evidence type="ECO:0000256" key="1">
    <source>
        <dbReference type="ARBA" id="ARBA00006484"/>
    </source>
</evidence>
<sequence>MKKYAVITGASSGIGAAFAKKLAKQGYALILIARRKARLDNLAKQLPTECEVVPADLADIDECKRIYKYIADKPVEIFINNAGIGDCGPFLVNSLDKEMQMIQLNICAVHFFTKRMLQKMQKADCGYVLNVASCAGLLPSGPYMATYYATKSYVASLTRAAAMELKECNSNVYIGCLCPGPVNTEFNHTANVTFSLKGISANTCAAYALKQMKKHKTVIIPNIRIKSMVFFGRFLPQSFLIRLVSKQQKKKIYS</sequence>
<dbReference type="PRINTS" id="PR00081">
    <property type="entry name" value="GDHRDH"/>
</dbReference>
<dbReference type="InterPro" id="IPR051019">
    <property type="entry name" value="VLCFA-Steroid_DH"/>
</dbReference>
<evidence type="ECO:0000256" key="2">
    <source>
        <dbReference type="ARBA" id="ARBA00023002"/>
    </source>
</evidence>
<dbReference type="PRINTS" id="PR00080">
    <property type="entry name" value="SDRFAMILY"/>
</dbReference>
<evidence type="ECO:0000313" key="4">
    <source>
        <dbReference type="EMBL" id="EMZ18075.1"/>
    </source>
</evidence>
<comment type="caution">
    <text evidence="4">The sequence shown here is derived from an EMBL/GenBank/DDBJ whole genome shotgun (WGS) entry which is preliminary data.</text>
</comment>
<dbReference type="GO" id="GO:0016491">
    <property type="term" value="F:oxidoreductase activity"/>
    <property type="evidence" value="ECO:0007669"/>
    <property type="project" value="UniProtKB-KW"/>
</dbReference>
<dbReference type="Gene3D" id="3.40.50.720">
    <property type="entry name" value="NAD(P)-binding Rossmann-like Domain"/>
    <property type="match status" value="1"/>
</dbReference>
<dbReference type="Proteomes" id="UP000012589">
    <property type="component" value="Unassembled WGS sequence"/>
</dbReference>
<dbReference type="OrthoDB" id="9808814at2"/>
<dbReference type="PIRSF" id="PIRSF000126">
    <property type="entry name" value="11-beta-HSD1"/>
    <property type="match status" value="1"/>
</dbReference>
<dbReference type="InterPro" id="IPR036291">
    <property type="entry name" value="NAD(P)-bd_dom_sf"/>
</dbReference>
<evidence type="ECO:0008006" key="6">
    <source>
        <dbReference type="Google" id="ProtNLM"/>
    </source>
</evidence>
<dbReference type="PANTHER" id="PTHR43899:SF13">
    <property type="entry name" value="RH59310P"/>
    <property type="match status" value="1"/>
</dbReference>
<name>N1ZW62_9FIRM</name>
<dbReference type="STRING" id="1235802.C823_05836"/>
<gene>
    <name evidence="4" type="ORF">C823_05836</name>
</gene>